<evidence type="ECO:0000256" key="5">
    <source>
        <dbReference type="ARBA" id="ARBA00022989"/>
    </source>
</evidence>
<keyword evidence="3" id="KW-1003">Cell membrane</keyword>
<feature type="region of interest" description="Disordered" evidence="7">
    <location>
        <begin position="457"/>
        <end position="481"/>
    </location>
</feature>
<feature type="transmembrane region" description="Helical" evidence="8">
    <location>
        <begin position="78"/>
        <end position="101"/>
    </location>
</feature>
<dbReference type="Gene3D" id="1.20.1720.10">
    <property type="entry name" value="Multidrug resistance protein D"/>
    <property type="match status" value="1"/>
</dbReference>
<dbReference type="Proteomes" id="UP000430120">
    <property type="component" value="Unassembled WGS sequence"/>
</dbReference>
<dbReference type="AlphaFoldDB" id="A0A643FJY7"/>
<comment type="subcellular location">
    <subcellularLocation>
        <location evidence="1">Cell membrane</location>
        <topology evidence="1">Multi-pass membrane protein</topology>
    </subcellularLocation>
</comment>
<feature type="transmembrane region" description="Helical" evidence="8">
    <location>
        <begin position="229"/>
        <end position="246"/>
    </location>
</feature>
<name>A0A643FJY7_IDEDE</name>
<keyword evidence="2" id="KW-0813">Transport</keyword>
<dbReference type="OrthoDB" id="9807274at2"/>
<feature type="transmembrane region" description="Helical" evidence="8">
    <location>
        <begin position="331"/>
        <end position="351"/>
    </location>
</feature>
<evidence type="ECO:0000256" key="1">
    <source>
        <dbReference type="ARBA" id="ARBA00004651"/>
    </source>
</evidence>
<comment type="caution">
    <text evidence="10">The sequence shown here is derived from an EMBL/GenBank/DDBJ whole genome shotgun (WGS) entry which is preliminary data.</text>
</comment>
<keyword evidence="4 8" id="KW-0812">Transmembrane</keyword>
<evidence type="ECO:0000259" key="9">
    <source>
        <dbReference type="PROSITE" id="PS50850"/>
    </source>
</evidence>
<feature type="domain" description="Major facilitator superfamily (MFS) profile" evidence="9">
    <location>
        <begin position="12"/>
        <end position="460"/>
    </location>
</feature>
<dbReference type="PANTHER" id="PTHR42718">
    <property type="entry name" value="MAJOR FACILITATOR SUPERFAMILY MULTIDRUG TRANSPORTER MFSC"/>
    <property type="match status" value="1"/>
</dbReference>
<evidence type="ECO:0000256" key="3">
    <source>
        <dbReference type="ARBA" id="ARBA00022475"/>
    </source>
</evidence>
<accession>A0A643FJY7</accession>
<keyword evidence="5 8" id="KW-1133">Transmembrane helix</keyword>
<keyword evidence="11" id="KW-1185">Reference proteome</keyword>
<keyword evidence="6 8" id="KW-0472">Membrane</keyword>
<dbReference type="PANTHER" id="PTHR42718:SF46">
    <property type="entry name" value="BLR6921 PROTEIN"/>
    <property type="match status" value="1"/>
</dbReference>
<feature type="compositionally biased region" description="Basic and acidic residues" evidence="7">
    <location>
        <begin position="457"/>
        <end position="471"/>
    </location>
</feature>
<feature type="transmembrane region" description="Helical" evidence="8">
    <location>
        <begin position="136"/>
        <end position="161"/>
    </location>
</feature>
<feature type="transmembrane region" description="Helical" evidence="8">
    <location>
        <begin position="167"/>
        <end position="183"/>
    </location>
</feature>
<dbReference type="InterPro" id="IPR004638">
    <property type="entry name" value="EmrB-like"/>
</dbReference>
<sequence length="481" mass="50940">MPDVNPRTQRYLPWIVASALFMEQMDATIVNTGIPAMAADLGTTPLALKAVSSSYVLALAMSIPASGWLANRFGTRRIFLSAIVVFTLASLACGLAPSVAMLVACRVLQGMSAAMMMPVGRMTLVRSFPKSQLLQAMNFMVIPALMGPLLGPTVGGLIVHWGSWREMFFVNVPVGLAALAFGLRHMPDYRAESVKPFDLRGMLLFGGGTALLSWLLEVFGAHGLGHGEALAWLAASVALMGGYAWHSRHHAAPLLNLALLKVRTFRVSVLGGMFTRLGIGGTPLLLPLLYQVGLGMPAWQSGLLMMPAAAAAMVMKTLAQRVLGRFGYRRVLMVNTWIVAVCIAAFSQVGLTTPIPLIVGLGLVMGLANSLQFTSLNTIAFADLGERDTADGSTIASTFQQLSLSFGLASGTLAAGYFLAQAPSGVEGGALPALHKAFLLLAAFTLAASTMFRTLRDRDGDNVSRPGRADAEEASASFRPT</sequence>
<dbReference type="InterPro" id="IPR011701">
    <property type="entry name" value="MFS"/>
</dbReference>
<gene>
    <name evidence="10" type="ORF">F7Q92_02825</name>
</gene>
<evidence type="ECO:0000256" key="8">
    <source>
        <dbReference type="SAM" id="Phobius"/>
    </source>
</evidence>
<dbReference type="PROSITE" id="PS50850">
    <property type="entry name" value="MFS"/>
    <property type="match status" value="1"/>
</dbReference>
<proteinExistence type="predicted"/>
<evidence type="ECO:0000313" key="10">
    <source>
        <dbReference type="EMBL" id="KAB0584776.1"/>
    </source>
</evidence>
<dbReference type="NCBIfam" id="TIGR00711">
    <property type="entry name" value="efflux_EmrB"/>
    <property type="match status" value="1"/>
</dbReference>
<dbReference type="Gene3D" id="1.20.1250.20">
    <property type="entry name" value="MFS general substrate transporter like domains"/>
    <property type="match status" value="1"/>
</dbReference>
<feature type="transmembrane region" description="Helical" evidence="8">
    <location>
        <begin position="357"/>
        <end position="381"/>
    </location>
</feature>
<feature type="transmembrane region" description="Helical" evidence="8">
    <location>
        <begin position="432"/>
        <end position="452"/>
    </location>
</feature>
<dbReference type="InterPro" id="IPR036259">
    <property type="entry name" value="MFS_trans_sf"/>
</dbReference>
<protein>
    <submittedName>
        <fullName evidence="10">DHA2 family efflux MFS transporter permease subunit</fullName>
    </submittedName>
</protein>
<reference evidence="10 11" key="1">
    <citation type="submission" date="2019-09" db="EMBL/GenBank/DDBJ databases">
        <title>Draft genome sequences of 48 bacterial type strains from the CCUG.</title>
        <authorList>
            <person name="Tunovic T."/>
            <person name="Pineiro-Iglesias B."/>
            <person name="Unosson C."/>
            <person name="Inganas E."/>
            <person name="Ohlen M."/>
            <person name="Cardew S."/>
            <person name="Jensie-Markopoulos S."/>
            <person name="Salva-Serra F."/>
            <person name="Jaen-Luchoro D."/>
            <person name="Karlsson R."/>
            <person name="Svensson-Stadler L."/>
            <person name="Chun J."/>
            <person name="Moore E."/>
        </authorList>
    </citation>
    <scope>NUCLEOTIDE SEQUENCE [LARGE SCALE GENOMIC DNA]</scope>
    <source>
        <strain evidence="10 11">CCUG 30977</strain>
    </source>
</reference>
<dbReference type="SUPFAM" id="SSF103473">
    <property type="entry name" value="MFS general substrate transporter"/>
    <property type="match status" value="1"/>
</dbReference>
<organism evidence="10 11">
    <name type="scientific">Ideonella dechloratans</name>
    <dbReference type="NCBI Taxonomy" id="36863"/>
    <lineage>
        <taxon>Bacteria</taxon>
        <taxon>Pseudomonadati</taxon>
        <taxon>Pseudomonadota</taxon>
        <taxon>Betaproteobacteria</taxon>
        <taxon>Burkholderiales</taxon>
        <taxon>Sphaerotilaceae</taxon>
        <taxon>Ideonella</taxon>
    </lineage>
</organism>
<dbReference type="Pfam" id="PF07690">
    <property type="entry name" value="MFS_1"/>
    <property type="match status" value="1"/>
</dbReference>
<feature type="transmembrane region" description="Helical" evidence="8">
    <location>
        <begin position="298"/>
        <end position="319"/>
    </location>
</feature>
<dbReference type="RefSeq" id="WP_151122414.1">
    <property type="nucleotide sequence ID" value="NZ_CP088082.1"/>
</dbReference>
<evidence type="ECO:0000256" key="2">
    <source>
        <dbReference type="ARBA" id="ARBA00022448"/>
    </source>
</evidence>
<feature type="transmembrane region" description="Helical" evidence="8">
    <location>
        <begin position="402"/>
        <end position="420"/>
    </location>
</feature>
<feature type="transmembrane region" description="Helical" evidence="8">
    <location>
        <begin position="203"/>
        <end position="223"/>
    </location>
</feature>
<dbReference type="GO" id="GO:0022857">
    <property type="term" value="F:transmembrane transporter activity"/>
    <property type="evidence" value="ECO:0007669"/>
    <property type="project" value="InterPro"/>
</dbReference>
<evidence type="ECO:0000313" key="11">
    <source>
        <dbReference type="Proteomes" id="UP000430120"/>
    </source>
</evidence>
<evidence type="ECO:0000256" key="6">
    <source>
        <dbReference type="ARBA" id="ARBA00023136"/>
    </source>
</evidence>
<dbReference type="GO" id="GO:0005886">
    <property type="term" value="C:plasma membrane"/>
    <property type="evidence" value="ECO:0007669"/>
    <property type="project" value="UniProtKB-SubCell"/>
</dbReference>
<evidence type="ECO:0000256" key="7">
    <source>
        <dbReference type="SAM" id="MobiDB-lite"/>
    </source>
</evidence>
<dbReference type="EMBL" id="VZPB01000004">
    <property type="protein sequence ID" value="KAB0584776.1"/>
    <property type="molecule type" value="Genomic_DNA"/>
</dbReference>
<dbReference type="InterPro" id="IPR020846">
    <property type="entry name" value="MFS_dom"/>
</dbReference>
<evidence type="ECO:0000256" key="4">
    <source>
        <dbReference type="ARBA" id="ARBA00022692"/>
    </source>
</evidence>